<comment type="caution">
    <text evidence="1">The sequence shown here is derived from an EMBL/GenBank/DDBJ whole genome shotgun (WGS) entry which is preliminary data.</text>
</comment>
<evidence type="ECO:0000313" key="1">
    <source>
        <dbReference type="EMBL" id="OWK45770.1"/>
    </source>
</evidence>
<reference evidence="2" key="1">
    <citation type="submission" date="2017-06" db="EMBL/GenBank/DDBJ databases">
        <title>Genome analysis of Fimbriiglobus ruber SP5, the first member of the order Planctomycetales with confirmed chitinolytic capability.</title>
        <authorList>
            <person name="Ravin N.V."/>
            <person name="Rakitin A.L."/>
            <person name="Ivanova A.A."/>
            <person name="Beletsky A.V."/>
            <person name="Kulichevskaya I.S."/>
            <person name="Mardanov A.V."/>
            <person name="Dedysh S.N."/>
        </authorList>
    </citation>
    <scope>NUCLEOTIDE SEQUENCE [LARGE SCALE GENOMIC DNA]</scope>
    <source>
        <strain evidence="2">SP5</strain>
    </source>
</reference>
<dbReference type="OrthoDB" id="292475at2"/>
<dbReference type="EMBL" id="NIDE01000002">
    <property type="protein sequence ID" value="OWK45770.1"/>
    <property type="molecule type" value="Genomic_DNA"/>
</dbReference>
<sequence length="143" mass="16233">MSFAEHLAKVVAEQLERFVTLNRHQLAGHVANLDFWLAQVRHALDVIDGYQERFRRLKAGQVEYVARHKTRVSSSLDPDVATVPDLPRRIPDGNLRDARRAVVDAAYRFLVRLCNDGLIPEEELRSRCSGLGIGFEASDLRRA</sequence>
<proteinExistence type="predicted"/>
<keyword evidence="2" id="KW-1185">Reference proteome</keyword>
<dbReference type="AlphaFoldDB" id="A0A225DW54"/>
<dbReference type="RefSeq" id="WP_143392996.1">
    <property type="nucleotide sequence ID" value="NZ_NIDE01000002.1"/>
</dbReference>
<gene>
    <name evidence="1" type="ORF">FRUB_02101</name>
</gene>
<name>A0A225DW54_9BACT</name>
<dbReference type="Proteomes" id="UP000214646">
    <property type="component" value="Unassembled WGS sequence"/>
</dbReference>
<organism evidence="1 2">
    <name type="scientific">Fimbriiglobus ruber</name>
    <dbReference type="NCBI Taxonomy" id="1908690"/>
    <lineage>
        <taxon>Bacteria</taxon>
        <taxon>Pseudomonadati</taxon>
        <taxon>Planctomycetota</taxon>
        <taxon>Planctomycetia</taxon>
        <taxon>Gemmatales</taxon>
        <taxon>Gemmataceae</taxon>
        <taxon>Fimbriiglobus</taxon>
    </lineage>
</organism>
<evidence type="ECO:0000313" key="2">
    <source>
        <dbReference type="Proteomes" id="UP000214646"/>
    </source>
</evidence>
<accession>A0A225DW54</accession>
<protein>
    <submittedName>
        <fullName evidence="1">Uncharacterized protein</fullName>
    </submittedName>
</protein>